<evidence type="ECO:0000313" key="8">
    <source>
        <dbReference type="EMBL" id="MCT2116447.1"/>
    </source>
</evidence>
<gene>
    <name evidence="8" type="ORF">M3D93_01535</name>
</gene>
<proteinExistence type="predicted"/>
<dbReference type="SFLD" id="SFLDG01384">
    <property type="entry name" value="thioether_bond_formation_requi"/>
    <property type="match status" value="1"/>
</dbReference>
<dbReference type="NCBIfam" id="TIGR04085">
    <property type="entry name" value="rSAM_more_4Fe4S"/>
    <property type="match status" value="1"/>
</dbReference>
<dbReference type="EMBL" id="JALXTC010000004">
    <property type="protein sequence ID" value="MCT2116447.1"/>
    <property type="molecule type" value="Genomic_DNA"/>
</dbReference>
<dbReference type="SFLD" id="SFLDG01386">
    <property type="entry name" value="main_SPASM_domain-containing"/>
    <property type="match status" value="1"/>
</dbReference>
<dbReference type="GO" id="GO:0051539">
    <property type="term" value="F:4 iron, 4 sulfur cluster binding"/>
    <property type="evidence" value="ECO:0007669"/>
    <property type="project" value="UniProtKB-KW"/>
</dbReference>
<dbReference type="InterPro" id="IPR013785">
    <property type="entry name" value="Aldolase_TIM"/>
</dbReference>
<dbReference type="InterPro" id="IPR007197">
    <property type="entry name" value="rSAM"/>
</dbReference>
<keyword evidence="2" id="KW-0004">4Fe-4S</keyword>
<dbReference type="InterPro" id="IPR000385">
    <property type="entry name" value="MoaA_NifB_PqqE_Fe-S-bd_CS"/>
</dbReference>
<keyword evidence="5" id="KW-0408">Iron</keyword>
<evidence type="ECO:0000256" key="6">
    <source>
        <dbReference type="ARBA" id="ARBA00023014"/>
    </source>
</evidence>
<keyword evidence="6" id="KW-0411">Iron-sulfur</keyword>
<dbReference type="GO" id="GO:0016491">
    <property type="term" value="F:oxidoreductase activity"/>
    <property type="evidence" value="ECO:0007669"/>
    <property type="project" value="InterPro"/>
</dbReference>
<dbReference type="RefSeq" id="WP_083324217.1">
    <property type="nucleotide sequence ID" value="NZ_JALXRO010000002.1"/>
</dbReference>
<dbReference type="PANTHER" id="PTHR43273:SF8">
    <property type="entry name" value="RADICAL SAM DOMAIN PROTEIN"/>
    <property type="match status" value="1"/>
</dbReference>
<keyword evidence="4" id="KW-0479">Metal-binding</keyword>
<evidence type="ECO:0000256" key="2">
    <source>
        <dbReference type="ARBA" id="ARBA00022485"/>
    </source>
</evidence>
<dbReference type="SFLD" id="SFLDS00029">
    <property type="entry name" value="Radical_SAM"/>
    <property type="match status" value="1"/>
</dbReference>
<dbReference type="AlphaFoldDB" id="A0AAW5Q5I2"/>
<dbReference type="InterPro" id="IPR058240">
    <property type="entry name" value="rSAM_sf"/>
</dbReference>
<name>A0AAW5Q5I2_9ACTN</name>
<feature type="domain" description="Radical SAM core" evidence="7">
    <location>
        <begin position="90"/>
        <end position="240"/>
    </location>
</feature>
<evidence type="ECO:0000256" key="4">
    <source>
        <dbReference type="ARBA" id="ARBA00022723"/>
    </source>
</evidence>
<dbReference type="InterPro" id="IPR023885">
    <property type="entry name" value="4Fe4S-binding_SPASM_dom"/>
</dbReference>
<evidence type="ECO:0000313" key="9">
    <source>
        <dbReference type="Proteomes" id="UP001206890"/>
    </source>
</evidence>
<evidence type="ECO:0000256" key="3">
    <source>
        <dbReference type="ARBA" id="ARBA00022691"/>
    </source>
</evidence>
<dbReference type="InterPro" id="IPR023867">
    <property type="entry name" value="Sulphatase_maturase_rSAM"/>
</dbReference>
<dbReference type="Gene3D" id="3.20.20.70">
    <property type="entry name" value="Aldolase class I"/>
    <property type="match status" value="1"/>
</dbReference>
<keyword evidence="3" id="KW-0949">S-adenosyl-L-methionine</keyword>
<sequence>MSYKLADEVFVVPHAEHPVLYAPFEGIVARIDRSVADELESVTLGGAPPSPELVSTLDALGLMVPDSSPSPAITAEWNETFAPLGVVYMVTAACNLRCEYCYADAGDYPVNLYDRQMARDAAKLVVDNAAEQGAPTAYLNFHGGGEPTLDFDLIQSTVEWAREYAASTYGAGLHVSASMVTNGLIANAKAEWIADNMDSVQVSHDGPAAVHDLQRPTLKGGSSYDRVREVIELLSGRVPDLMIKATISRAAVRSMPEIARYLCESFDLSRFHLGPVLGTGRGRSTIFGEPDAQEFVEMYYKAQAIADEYGKQIIVSGALNTFPNIRRTFCGVTDPNFSLTADGHISSCYEIMYDDDLRAPHAYYGRYDRATRTFEVDGHRIAKLRQHDINHVEKCRDCFAKWQCAGDCQARWYNSQTGDLETGVDVRCDINRTLIRDRLLEIVSVS</sequence>
<dbReference type="Pfam" id="PF04055">
    <property type="entry name" value="Radical_SAM"/>
    <property type="match status" value="1"/>
</dbReference>
<dbReference type="GO" id="GO:0046872">
    <property type="term" value="F:metal ion binding"/>
    <property type="evidence" value="ECO:0007669"/>
    <property type="project" value="UniProtKB-KW"/>
</dbReference>
<dbReference type="PANTHER" id="PTHR43273">
    <property type="entry name" value="ANAEROBIC SULFATASE-MATURATING ENZYME HOMOLOG ASLB-RELATED"/>
    <property type="match status" value="1"/>
</dbReference>
<organism evidence="8 9">
    <name type="scientific">Dietzia cinnamea</name>
    <dbReference type="NCBI Taxonomy" id="321318"/>
    <lineage>
        <taxon>Bacteria</taxon>
        <taxon>Bacillati</taxon>
        <taxon>Actinomycetota</taxon>
        <taxon>Actinomycetes</taxon>
        <taxon>Mycobacteriales</taxon>
        <taxon>Dietziaceae</taxon>
        <taxon>Dietzia</taxon>
    </lineage>
</organism>
<comment type="caution">
    <text evidence="8">The sequence shown here is derived from an EMBL/GenBank/DDBJ whole genome shotgun (WGS) entry which is preliminary data.</text>
</comment>
<evidence type="ECO:0000259" key="7">
    <source>
        <dbReference type="Pfam" id="PF04055"/>
    </source>
</evidence>
<protein>
    <submittedName>
        <fullName evidence="8">SPASM domain-containing protein</fullName>
    </submittedName>
</protein>
<comment type="cofactor">
    <cofactor evidence="1">
        <name>[4Fe-4S] cluster</name>
        <dbReference type="ChEBI" id="CHEBI:49883"/>
    </cofactor>
</comment>
<reference evidence="8" key="1">
    <citation type="submission" date="2022-04" db="EMBL/GenBank/DDBJ databases">
        <title>Human microbiome associated bacterial genomes.</title>
        <authorList>
            <person name="Sandstrom S."/>
            <person name="Salamzade R."/>
            <person name="Kalan L.R."/>
        </authorList>
    </citation>
    <scope>NUCLEOTIDE SEQUENCE</scope>
    <source>
        <strain evidence="8">P3-SID1762</strain>
    </source>
</reference>
<dbReference type="CDD" id="cd01335">
    <property type="entry name" value="Radical_SAM"/>
    <property type="match status" value="1"/>
</dbReference>
<dbReference type="PROSITE" id="PS01305">
    <property type="entry name" value="MOAA_NIFB_PQQE"/>
    <property type="match status" value="1"/>
</dbReference>
<evidence type="ECO:0000256" key="1">
    <source>
        <dbReference type="ARBA" id="ARBA00001966"/>
    </source>
</evidence>
<evidence type="ECO:0000256" key="5">
    <source>
        <dbReference type="ARBA" id="ARBA00023004"/>
    </source>
</evidence>
<dbReference type="SFLD" id="SFLDG01067">
    <property type="entry name" value="SPASM/twitch_domain_containing"/>
    <property type="match status" value="1"/>
</dbReference>
<dbReference type="SUPFAM" id="SSF102114">
    <property type="entry name" value="Radical SAM enzymes"/>
    <property type="match status" value="1"/>
</dbReference>
<dbReference type="Proteomes" id="UP001206890">
    <property type="component" value="Unassembled WGS sequence"/>
</dbReference>
<accession>A0AAW5Q5I2</accession>